<evidence type="ECO:0000313" key="2">
    <source>
        <dbReference type="Proteomes" id="UP001159363"/>
    </source>
</evidence>
<gene>
    <name evidence="1" type="ORF">PR048_031919</name>
</gene>
<sequence length="102" mass="11668">MQLKMHTENDADCAYCANPVTKLKPKKDPSKRCLTFDLQQCLPTPCLAFHKRQLWTFNLAVYDTSGNSVNYMWHEGLTGRGAMKKLFACITISAHFLKLSQR</sequence>
<dbReference type="Proteomes" id="UP001159363">
    <property type="component" value="Chromosome 14"/>
</dbReference>
<reference evidence="1 2" key="1">
    <citation type="submission" date="2023-02" db="EMBL/GenBank/DDBJ databases">
        <title>LHISI_Scaffold_Assembly.</title>
        <authorList>
            <person name="Stuart O.P."/>
            <person name="Cleave R."/>
            <person name="Magrath M.J.L."/>
            <person name="Mikheyev A.S."/>
        </authorList>
    </citation>
    <scope>NUCLEOTIDE SEQUENCE [LARGE SCALE GENOMIC DNA]</scope>
    <source>
        <strain evidence="1">Daus_M_001</strain>
        <tissue evidence="1">Leg muscle</tissue>
    </source>
</reference>
<accession>A0ABQ9G6N2</accession>
<proteinExistence type="predicted"/>
<organism evidence="1 2">
    <name type="scientific">Dryococelus australis</name>
    <dbReference type="NCBI Taxonomy" id="614101"/>
    <lineage>
        <taxon>Eukaryota</taxon>
        <taxon>Metazoa</taxon>
        <taxon>Ecdysozoa</taxon>
        <taxon>Arthropoda</taxon>
        <taxon>Hexapoda</taxon>
        <taxon>Insecta</taxon>
        <taxon>Pterygota</taxon>
        <taxon>Neoptera</taxon>
        <taxon>Polyneoptera</taxon>
        <taxon>Phasmatodea</taxon>
        <taxon>Verophasmatodea</taxon>
        <taxon>Anareolatae</taxon>
        <taxon>Phasmatidae</taxon>
        <taxon>Eurycanthinae</taxon>
        <taxon>Dryococelus</taxon>
    </lineage>
</organism>
<keyword evidence="2" id="KW-1185">Reference proteome</keyword>
<comment type="caution">
    <text evidence="1">The sequence shown here is derived from an EMBL/GenBank/DDBJ whole genome shotgun (WGS) entry which is preliminary data.</text>
</comment>
<name>A0ABQ9G6N2_9NEOP</name>
<evidence type="ECO:0000313" key="1">
    <source>
        <dbReference type="EMBL" id="KAJ8868110.1"/>
    </source>
</evidence>
<protein>
    <submittedName>
        <fullName evidence="1">Uncharacterized protein</fullName>
    </submittedName>
</protein>
<dbReference type="EMBL" id="JARBHB010000015">
    <property type="protein sequence ID" value="KAJ8868110.1"/>
    <property type="molecule type" value="Genomic_DNA"/>
</dbReference>